<keyword evidence="2" id="KW-1185">Reference proteome</keyword>
<sequence length="621" mass="67340">MRLVLCCAVVGAVRRRADCTPATCVGDDDTNYDRDFFGDARVVRSFDDERRYLTVVGLGASGLALAARRGAAPSADGPGTYVHVETGCDDAFACTDAKTTLFRGRSAAHNLALWRDADGLYALGGLGNAKQGLELRGPVAPTPEGLASLGRAPTKATLLGSHASCVDRRPRTGTFCEFDGRVSMVRVSDRVVAYARSNLIRNRTRDGGFGGRHVQAAILESSATFGPFASINIAAYATCVEPGDNIYYAAVTANPVDPSTALGLFPVVHNAPGGDDAFVGLALTCDGVAFSPLKRLLNSTPSSLGRSTDHPVLGLVSRNDKVFFYVHRGVHGVFDDDKEMERLPPSRVVRYAVSLDRLRAYTASTKAALPTCLHKKRTQSIDPHECWLECAQKTRDRGQNWNDAIVDACVAACERRSPSTCDKRVRLFGVGAKKTGTTSLSAVCRLLGLREMGLRAKARVLDEKLHVRALRGDPQPFIDALSPYECFQDSPFTDPELIPVIARHFPDAKFVLTTRSPDVWAASSLRWTQLRSRAYAPYADHFWAAMGFRGTPSRDEAAGLLAKHDARVRALTDVLELDFSTEKSETFWPKVCAFVHASRCPLDQPVPRVVPKGGARDGQPS</sequence>
<proteinExistence type="predicted"/>
<accession>A0A8J2T1S6</accession>
<evidence type="ECO:0000313" key="2">
    <source>
        <dbReference type="Proteomes" id="UP000789595"/>
    </source>
</evidence>
<evidence type="ECO:0000313" key="1">
    <source>
        <dbReference type="EMBL" id="CAH0379509.1"/>
    </source>
</evidence>
<dbReference type="Proteomes" id="UP000789595">
    <property type="component" value="Unassembled WGS sequence"/>
</dbReference>
<dbReference type="Pfam" id="PF17784">
    <property type="entry name" value="Sulfotransfer_4"/>
    <property type="match status" value="1"/>
</dbReference>
<dbReference type="PANTHER" id="PTHR36978">
    <property type="entry name" value="P-LOOP CONTAINING NUCLEOTIDE TRIPHOSPHATE HYDROLASE"/>
    <property type="match status" value="1"/>
</dbReference>
<dbReference type="InterPro" id="IPR040632">
    <property type="entry name" value="Sulfotransfer_4"/>
</dbReference>
<dbReference type="PANTHER" id="PTHR36978:SF4">
    <property type="entry name" value="P-LOOP CONTAINING NUCLEOSIDE TRIPHOSPHATE HYDROLASE PROTEIN"/>
    <property type="match status" value="1"/>
</dbReference>
<dbReference type="InterPro" id="IPR027417">
    <property type="entry name" value="P-loop_NTPase"/>
</dbReference>
<organism evidence="1 2">
    <name type="scientific">Pelagomonas calceolata</name>
    <dbReference type="NCBI Taxonomy" id="35677"/>
    <lineage>
        <taxon>Eukaryota</taxon>
        <taxon>Sar</taxon>
        <taxon>Stramenopiles</taxon>
        <taxon>Ochrophyta</taxon>
        <taxon>Pelagophyceae</taxon>
        <taxon>Pelagomonadales</taxon>
        <taxon>Pelagomonadaceae</taxon>
        <taxon>Pelagomonas</taxon>
    </lineage>
</organism>
<dbReference type="AlphaFoldDB" id="A0A8J2T1S6"/>
<dbReference type="Gene3D" id="3.40.50.300">
    <property type="entry name" value="P-loop containing nucleotide triphosphate hydrolases"/>
    <property type="match status" value="1"/>
</dbReference>
<gene>
    <name evidence="1" type="ORF">PECAL_6P11350</name>
</gene>
<name>A0A8J2T1S6_9STRA</name>
<dbReference type="EMBL" id="CAKKNE010000006">
    <property type="protein sequence ID" value="CAH0379509.1"/>
    <property type="molecule type" value="Genomic_DNA"/>
</dbReference>
<comment type="caution">
    <text evidence="1">The sequence shown here is derived from an EMBL/GenBank/DDBJ whole genome shotgun (WGS) entry which is preliminary data.</text>
</comment>
<dbReference type="OrthoDB" id="10612642at2759"/>
<protein>
    <submittedName>
        <fullName evidence="1">Uncharacterized protein</fullName>
    </submittedName>
</protein>
<reference evidence="1" key="1">
    <citation type="submission" date="2021-11" db="EMBL/GenBank/DDBJ databases">
        <authorList>
            <consortium name="Genoscope - CEA"/>
            <person name="William W."/>
        </authorList>
    </citation>
    <scope>NUCLEOTIDE SEQUENCE</scope>
</reference>
<dbReference type="SUPFAM" id="SSF52540">
    <property type="entry name" value="P-loop containing nucleoside triphosphate hydrolases"/>
    <property type="match status" value="1"/>
</dbReference>